<dbReference type="Proteomes" id="UP000319209">
    <property type="component" value="Chromosome"/>
</dbReference>
<sequence>MILPYHIKKLLLLLILFSLISCNKTNWYENFKETSKSPFGTYIVYNEAETLFNTDVKYLKENIYDYLFEEVRDDDFGNYICIKSEAAKLSNDGIDYLLSYIKQGNHALLSLNYFNEHLKDTLAITTANLDEYVYEPEALKNLDGTLFLENKTFKTQHYSYDRNIRKHYFNSYNPNTTVVLGTVDINGEKQPNFIKVYYGKGFLLLHTNPVVFTNFNMLTGREDYVANVFSYLPKASILWDSQIKSSSYSDTSEPPQDSIFNYFLKHPSLKWFLMLTAFGLILFMLFNARRKQRAIPIIKPLQNSTVEFTQTISNLYLKEANHKNLVDKKITYFLEKIREHYLIDTSNLNSTFIETLALKSNNDLNSTKYLIHKIIDLKKKAECTDVELMTLNTMIEKFLKK</sequence>
<evidence type="ECO:0008006" key="4">
    <source>
        <dbReference type="Google" id="ProtNLM"/>
    </source>
</evidence>
<proteinExistence type="predicted"/>
<reference evidence="2 3" key="1">
    <citation type="submission" date="2019-07" db="EMBL/GenBank/DDBJ databases">
        <title>Genome sequencing for Formosa sp. PS13.</title>
        <authorList>
            <person name="Park S.-J."/>
        </authorList>
    </citation>
    <scope>NUCLEOTIDE SEQUENCE [LARGE SCALE GENOMIC DNA]</scope>
    <source>
        <strain evidence="2 3">PS13</strain>
    </source>
</reference>
<keyword evidence="3" id="KW-1185">Reference proteome</keyword>
<name>A0A516GTS6_9FLAO</name>
<evidence type="ECO:0000313" key="2">
    <source>
        <dbReference type="EMBL" id="QDO94918.1"/>
    </source>
</evidence>
<keyword evidence="1" id="KW-0472">Membrane</keyword>
<protein>
    <recommendedName>
        <fullName evidence="4">DUF4350 domain-containing protein</fullName>
    </recommendedName>
</protein>
<dbReference type="EMBL" id="CP041637">
    <property type="protein sequence ID" value="QDO94918.1"/>
    <property type="molecule type" value="Genomic_DNA"/>
</dbReference>
<organism evidence="2 3">
    <name type="scientific">Formosa sediminum</name>
    <dbReference type="NCBI Taxonomy" id="2594004"/>
    <lineage>
        <taxon>Bacteria</taxon>
        <taxon>Pseudomonadati</taxon>
        <taxon>Bacteroidota</taxon>
        <taxon>Flavobacteriia</taxon>
        <taxon>Flavobacteriales</taxon>
        <taxon>Flavobacteriaceae</taxon>
        <taxon>Formosa</taxon>
    </lineage>
</organism>
<evidence type="ECO:0000256" key="1">
    <source>
        <dbReference type="SAM" id="Phobius"/>
    </source>
</evidence>
<evidence type="ECO:0000313" key="3">
    <source>
        <dbReference type="Proteomes" id="UP000319209"/>
    </source>
</evidence>
<gene>
    <name evidence="2" type="ORF">FNB79_13385</name>
</gene>
<feature type="transmembrane region" description="Helical" evidence="1">
    <location>
        <begin position="271"/>
        <end position="288"/>
    </location>
</feature>
<keyword evidence="1" id="KW-1133">Transmembrane helix</keyword>
<dbReference type="OrthoDB" id="1111222at2"/>
<dbReference type="AlphaFoldDB" id="A0A516GTS6"/>
<keyword evidence="1" id="KW-0812">Transmembrane</keyword>
<dbReference type="RefSeq" id="WP_143381793.1">
    <property type="nucleotide sequence ID" value="NZ_CP041637.1"/>
</dbReference>
<accession>A0A516GTS6</accession>
<dbReference type="KEGG" id="fop:FNB79_13385"/>